<dbReference type="Pfam" id="PF13419">
    <property type="entry name" value="HAD_2"/>
    <property type="match status" value="1"/>
</dbReference>
<sequence length="214" mass="23603">MTKINTFIFDIDGTLIDTFDMYMPAMVETLRKHGYSIAPQDEQATMQRLFGITGEDALKLFGVKPEDRAAIQKEWFNLAYQREDRIKVIPQIPEALQALAAVPGNRLGVATSKLRSEYEEHFAQRYPFAKLFEAAITESDTAKHKPDPEPILAAVERLGATPEESVYVGDTINDLKAARAAGVKFAGALYGSANPAAIKDADYPLASPLDLLKI</sequence>
<evidence type="ECO:0000313" key="1">
    <source>
        <dbReference type="EMBL" id="EEW54223.1"/>
    </source>
</evidence>
<comment type="caution">
    <text evidence="1">The sequence shown here is derived from an EMBL/GenBank/DDBJ whole genome shotgun (WGS) entry which is preliminary data.</text>
</comment>
<keyword evidence="1" id="KW-0378">Hydrolase</keyword>
<gene>
    <name evidence="2" type="ORF">FC31_GL002068</name>
    <name evidence="1" type="ORF">HMPREF0494_0644</name>
</gene>
<dbReference type="InterPro" id="IPR036412">
    <property type="entry name" value="HAD-like_sf"/>
</dbReference>
<dbReference type="PANTHER" id="PTHR43434:SF1">
    <property type="entry name" value="PHOSPHOGLYCOLATE PHOSPHATASE"/>
    <property type="match status" value="1"/>
</dbReference>
<reference evidence="1 3" key="1">
    <citation type="submission" date="2009-09" db="EMBL/GenBank/DDBJ databases">
        <authorList>
            <person name="Qin X."/>
            <person name="Bachman B."/>
            <person name="Battles P."/>
            <person name="Bell A."/>
            <person name="Bess C."/>
            <person name="Bickham C."/>
            <person name="Chaboub L."/>
            <person name="Chen D."/>
            <person name="Coyle M."/>
            <person name="Deiros D.R."/>
            <person name="Dinh H."/>
            <person name="Forbes L."/>
            <person name="Fowler G."/>
            <person name="Francisco L."/>
            <person name="Fu Q."/>
            <person name="Gubbala S."/>
            <person name="Hale W."/>
            <person name="Han Y."/>
            <person name="Hemphill L."/>
            <person name="Highlander S.K."/>
            <person name="Hirani K."/>
            <person name="Hogues M."/>
            <person name="Jackson L."/>
            <person name="Jakkamsetti A."/>
            <person name="Javaid M."/>
            <person name="Jiang H."/>
            <person name="Korchina V."/>
            <person name="Kovar C."/>
            <person name="Lara F."/>
            <person name="Lee S."/>
            <person name="Mata R."/>
            <person name="Mathew T."/>
            <person name="Moen C."/>
            <person name="Morales K."/>
            <person name="Munidasa M."/>
            <person name="Nazareth L."/>
            <person name="Ngo R."/>
            <person name="Nguyen L."/>
            <person name="Okwuonu G."/>
            <person name="Ongeri F."/>
            <person name="Patil S."/>
            <person name="Petrosino J."/>
            <person name="Pham C."/>
            <person name="Pham P."/>
            <person name="Pu L.-L."/>
            <person name="Puazo M."/>
            <person name="Raj R."/>
            <person name="Reid J."/>
            <person name="Rouhana J."/>
            <person name="Saada N."/>
            <person name="Shang Y."/>
            <person name="Simmons D."/>
            <person name="Thornton R."/>
            <person name="Warren J."/>
            <person name="Weissenberger G."/>
            <person name="Zhang J."/>
            <person name="Zhang L."/>
            <person name="Zhou C."/>
            <person name="Zhu D."/>
            <person name="Muzny D."/>
            <person name="Worley K."/>
            <person name="Gibbs R."/>
        </authorList>
    </citation>
    <scope>NUCLEOTIDE SEQUENCE [LARGE SCALE GENOMIC DNA]</scope>
    <source>
        <strain evidence="1 3">DSM 16041</strain>
    </source>
</reference>
<dbReference type="Proteomes" id="UP000003675">
    <property type="component" value="Unassembled WGS sequence"/>
</dbReference>
<dbReference type="SFLD" id="SFLDG01135">
    <property type="entry name" value="C1.5.6:_HAD__Beta-PGM__Phospha"/>
    <property type="match status" value="1"/>
</dbReference>
<dbReference type="RefSeq" id="WP_007123947.1">
    <property type="nucleotide sequence ID" value="NZ_AZDK01000009.1"/>
</dbReference>
<dbReference type="OrthoDB" id="9792518at2"/>
<dbReference type="GO" id="GO:0006281">
    <property type="term" value="P:DNA repair"/>
    <property type="evidence" value="ECO:0007669"/>
    <property type="project" value="TreeGrafter"/>
</dbReference>
<dbReference type="Gene3D" id="3.40.50.1000">
    <property type="entry name" value="HAD superfamily/HAD-like"/>
    <property type="match status" value="1"/>
</dbReference>
<reference evidence="2 4" key="2">
    <citation type="journal article" date="2015" name="Genome Announc.">
        <title>Expanding the biotechnology potential of lactobacilli through comparative genomics of 213 strains and associated genera.</title>
        <authorList>
            <person name="Sun Z."/>
            <person name="Harris H.M."/>
            <person name="McCann A."/>
            <person name="Guo C."/>
            <person name="Argimon S."/>
            <person name="Zhang W."/>
            <person name="Yang X."/>
            <person name="Jeffery I.B."/>
            <person name="Cooney J.C."/>
            <person name="Kagawa T.F."/>
            <person name="Liu W."/>
            <person name="Song Y."/>
            <person name="Salvetti E."/>
            <person name="Wrobel A."/>
            <person name="Rasinkangas P."/>
            <person name="Parkhill J."/>
            <person name="Rea M.C."/>
            <person name="O'Sullivan O."/>
            <person name="Ritari J."/>
            <person name="Douillard F.P."/>
            <person name="Paul Ross R."/>
            <person name="Yang R."/>
            <person name="Briner A.E."/>
            <person name="Felis G.E."/>
            <person name="de Vos W.M."/>
            <person name="Barrangou R."/>
            <person name="Klaenhammer T.R."/>
            <person name="Caufield P.W."/>
            <person name="Cui Y."/>
            <person name="Zhang H."/>
            <person name="O'Toole P.W."/>
        </authorList>
    </citation>
    <scope>NUCLEOTIDE SEQUENCE [LARGE SCALE GENOMIC DNA]</scope>
    <source>
        <strain evidence="2 4">DSM 16041</strain>
    </source>
</reference>
<dbReference type="Gene3D" id="1.10.150.240">
    <property type="entry name" value="Putative phosphatase, domain 2"/>
    <property type="match status" value="1"/>
</dbReference>
<dbReference type="PATRIC" id="fig|525309.8.peg.2150"/>
<evidence type="ECO:0000313" key="2">
    <source>
        <dbReference type="EMBL" id="KRK59991.1"/>
    </source>
</evidence>
<dbReference type="InterPro" id="IPR023214">
    <property type="entry name" value="HAD_sf"/>
</dbReference>
<dbReference type="InterPro" id="IPR023198">
    <property type="entry name" value="PGP-like_dom2"/>
</dbReference>
<evidence type="ECO:0000313" key="4">
    <source>
        <dbReference type="Proteomes" id="UP000051883"/>
    </source>
</evidence>
<dbReference type="GO" id="GO:0008967">
    <property type="term" value="F:phosphoglycolate phosphatase activity"/>
    <property type="evidence" value="ECO:0007669"/>
    <property type="project" value="TreeGrafter"/>
</dbReference>
<dbReference type="EMBL" id="ACLL01000015">
    <property type="protein sequence ID" value="EEW54223.1"/>
    <property type="molecule type" value="Genomic_DNA"/>
</dbReference>
<dbReference type="Proteomes" id="UP000051883">
    <property type="component" value="Unassembled WGS sequence"/>
</dbReference>
<dbReference type="InterPro" id="IPR041492">
    <property type="entry name" value="HAD_2"/>
</dbReference>
<dbReference type="PRINTS" id="PR00413">
    <property type="entry name" value="HADHALOGNASE"/>
</dbReference>
<protein>
    <submittedName>
        <fullName evidence="1">HAD hydrolase, family IA, variant 3</fullName>
    </submittedName>
</protein>
<organism evidence="1 3">
    <name type="scientific">Limosilactobacillus antri DSM 16041</name>
    <dbReference type="NCBI Taxonomy" id="525309"/>
    <lineage>
        <taxon>Bacteria</taxon>
        <taxon>Bacillati</taxon>
        <taxon>Bacillota</taxon>
        <taxon>Bacilli</taxon>
        <taxon>Lactobacillales</taxon>
        <taxon>Lactobacillaceae</taxon>
        <taxon>Limosilactobacillus</taxon>
    </lineage>
</organism>
<keyword evidence="4" id="KW-1185">Reference proteome</keyword>
<dbReference type="PANTHER" id="PTHR43434">
    <property type="entry name" value="PHOSPHOGLYCOLATE PHOSPHATASE"/>
    <property type="match status" value="1"/>
</dbReference>
<accession>C8P5Q2</accession>
<dbReference type="NCBIfam" id="TIGR01549">
    <property type="entry name" value="HAD-SF-IA-v1"/>
    <property type="match status" value="1"/>
</dbReference>
<dbReference type="HOGENOM" id="CLU_045011_19_3_9"/>
<dbReference type="AlphaFoldDB" id="C8P5Q2"/>
<dbReference type="SFLD" id="SFLDS00003">
    <property type="entry name" value="Haloacid_Dehalogenase"/>
    <property type="match status" value="1"/>
</dbReference>
<dbReference type="EMBL" id="AZDK01000009">
    <property type="protein sequence ID" value="KRK59991.1"/>
    <property type="molecule type" value="Genomic_DNA"/>
</dbReference>
<dbReference type="NCBIfam" id="TIGR01509">
    <property type="entry name" value="HAD-SF-IA-v3"/>
    <property type="match status" value="1"/>
</dbReference>
<dbReference type="eggNOG" id="COG0546">
    <property type="taxonomic scope" value="Bacteria"/>
</dbReference>
<dbReference type="SFLD" id="SFLDG01129">
    <property type="entry name" value="C1.5:_HAD__Beta-PGM__Phosphata"/>
    <property type="match status" value="1"/>
</dbReference>
<proteinExistence type="predicted"/>
<evidence type="ECO:0000313" key="3">
    <source>
        <dbReference type="Proteomes" id="UP000003675"/>
    </source>
</evidence>
<name>C8P5Q2_9LACO</name>
<dbReference type="GO" id="GO:0005829">
    <property type="term" value="C:cytosol"/>
    <property type="evidence" value="ECO:0007669"/>
    <property type="project" value="TreeGrafter"/>
</dbReference>
<dbReference type="InterPro" id="IPR006439">
    <property type="entry name" value="HAD-SF_hydro_IA"/>
</dbReference>
<dbReference type="SUPFAM" id="SSF56784">
    <property type="entry name" value="HAD-like"/>
    <property type="match status" value="1"/>
</dbReference>
<dbReference type="InterPro" id="IPR050155">
    <property type="entry name" value="HAD-like_hydrolase_sf"/>
</dbReference>
<dbReference type="STRING" id="525309.HMPREF0494_0644"/>